<organism evidence="2 3">
    <name type="scientific">Evansella caseinilytica</name>
    <dbReference type="NCBI Taxonomy" id="1503961"/>
    <lineage>
        <taxon>Bacteria</taxon>
        <taxon>Bacillati</taxon>
        <taxon>Bacillota</taxon>
        <taxon>Bacilli</taxon>
        <taxon>Bacillales</taxon>
        <taxon>Bacillaceae</taxon>
        <taxon>Evansella</taxon>
    </lineage>
</organism>
<dbReference type="SUPFAM" id="SSF53067">
    <property type="entry name" value="Actin-like ATPase domain"/>
    <property type="match status" value="2"/>
</dbReference>
<dbReference type="STRING" id="1503961.SAMN05421736_10933"/>
<gene>
    <name evidence="2" type="ORF">SAMN05421736_10933</name>
</gene>
<proteinExistence type="predicted"/>
<evidence type="ECO:0000313" key="2">
    <source>
        <dbReference type="EMBL" id="SDZ28760.1"/>
    </source>
</evidence>
<dbReference type="AlphaFoldDB" id="A0A1H3RT28"/>
<dbReference type="EMBL" id="FNPI01000009">
    <property type="protein sequence ID" value="SDZ28760.1"/>
    <property type="molecule type" value="Genomic_DNA"/>
</dbReference>
<dbReference type="InterPro" id="IPR003494">
    <property type="entry name" value="SHS2_FtsA"/>
</dbReference>
<dbReference type="InterPro" id="IPR050696">
    <property type="entry name" value="FtsA/MreB"/>
</dbReference>
<dbReference type="CDD" id="cd24004">
    <property type="entry name" value="ASKHA_NBD_PilM-like"/>
    <property type="match status" value="1"/>
</dbReference>
<dbReference type="SMART" id="SM00842">
    <property type="entry name" value="FtsA"/>
    <property type="match status" value="1"/>
</dbReference>
<keyword evidence="3" id="KW-1185">Reference proteome</keyword>
<dbReference type="Pfam" id="PF14450">
    <property type="entry name" value="FtsA"/>
    <property type="match status" value="1"/>
</dbReference>
<dbReference type="PANTHER" id="PTHR32432:SF3">
    <property type="entry name" value="ETHANOLAMINE UTILIZATION PROTEIN EUTJ"/>
    <property type="match status" value="1"/>
</dbReference>
<dbReference type="Gene3D" id="3.30.420.40">
    <property type="match status" value="2"/>
</dbReference>
<sequence>MNAENSKPLFALDIGTRSVVGLILYKKETHYHVVDIVRMEHKERSMLDGQIHNVLQVSNVITQIKTQLETKHGPLKSVCVAAAGRSLKTKRAAAEIDIKGKPTLDQQMILHMELTAVQKAQFSLAKENGEAQKKANDFCVGYSVIDYRLDNEVIGSLVDQKGEKASVEVIATFLPKIVVESLISALQRSGLELEALTLEPIAAINVLIPPSMRRLNVALVDVGAGTSDIAITNLGTVVAYGMVPVAGDEITEAISDHYLLDFPEAEQLKRELATQDKVCITDILGFETEYNKSEVVASIHDAILNLAKSISDEIIALNQQPPKAVMLVGGGSMTPMLPEKVAEYLQLPTNRVAIRGIDALKGVTFEKDVESTPELVTPIGIAIAARESPVEYISITVNERLVRLFDIKQLTVGDGLLSSGLEFSKIYGKPGMGLMVKVNNQVVSLPGEHGTPPMVKKNGQVAALDEPIQHGDVIEIIKGEDGKDASAVIGDFCKDVTSIPITFNSKKVDITPVITRNQQPATLKTPVMDRDQLTIALPATVGEIINQLVPEFTGKKKQFTIFIDGDEYPVNTSQEQLLLNDQPVTLIHPVKPGDRLHYTLPETETVTVGEIFQSNHWETVKTIQVTFNGEKVMLEKPLIDVYRGEEKLAFDAVLSHGNQLRTVEKKDKTFIFQDVFTKVSIKKPTEKARKPVILRNDKETSFAEQIHHGDVLELKWI</sequence>
<protein>
    <submittedName>
        <fullName evidence="2">Cell division protein FtsA</fullName>
    </submittedName>
</protein>
<dbReference type="Proteomes" id="UP000198935">
    <property type="component" value="Unassembled WGS sequence"/>
</dbReference>
<dbReference type="InterPro" id="IPR043129">
    <property type="entry name" value="ATPase_NBD"/>
</dbReference>
<keyword evidence="2" id="KW-0131">Cell cycle</keyword>
<dbReference type="Gene3D" id="3.30.1490.300">
    <property type="match status" value="1"/>
</dbReference>
<accession>A0A1H3RT28</accession>
<dbReference type="OrthoDB" id="9768127at2"/>
<feature type="domain" description="SHS2" evidence="1">
    <location>
        <begin position="9"/>
        <end position="207"/>
    </location>
</feature>
<name>A0A1H3RT28_9BACI</name>
<dbReference type="PANTHER" id="PTHR32432">
    <property type="entry name" value="CELL DIVISION PROTEIN FTSA-RELATED"/>
    <property type="match status" value="1"/>
</dbReference>
<keyword evidence="2" id="KW-0132">Cell division</keyword>
<evidence type="ECO:0000259" key="1">
    <source>
        <dbReference type="SMART" id="SM00842"/>
    </source>
</evidence>
<reference evidence="3" key="1">
    <citation type="submission" date="2016-10" db="EMBL/GenBank/DDBJ databases">
        <authorList>
            <person name="Varghese N."/>
            <person name="Submissions S."/>
        </authorList>
    </citation>
    <scope>NUCLEOTIDE SEQUENCE [LARGE SCALE GENOMIC DNA]</scope>
    <source>
        <strain evidence="3">SP</strain>
    </source>
</reference>
<evidence type="ECO:0000313" key="3">
    <source>
        <dbReference type="Proteomes" id="UP000198935"/>
    </source>
</evidence>
<dbReference type="GO" id="GO:0051301">
    <property type="term" value="P:cell division"/>
    <property type="evidence" value="ECO:0007669"/>
    <property type="project" value="UniProtKB-KW"/>
</dbReference>